<feature type="domain" description="DUF7033" evidence="1">
    <location>
        <begin position="105"/>
        <end position="192"/>
    </location>
</feature>
<dbReference type="EMBL" id="AP026867">
    <property type="protein sequence ID" value="BDS09336.1"/>
    <property type="molecule type" value="Genomic_DNA"/>
</dbReference>
<gene>
    <name evidence="2" type="ORF">AsAng_0000340</name>
</gene>
<name>A0A915VJT5_9BACT</name>
<dbReference type="Pfam" id="PF23019">
    <property type="entry name" value="DUF7033"/>
    <property type="match status" value="1"/>
</dbReference>
<evidence type="ECO:0000313" key="3">
    <source>
        <dbReference type="Proteomes" id="UP001060919"/>
    </source>
</evidence>
<organism evidence="2 3">
    <name type="scientific">Aureispira anguillae</name>
    <dbReference type="NCBI Taxonomy" id="2864201"/>
    <lineage>
        <taxon>Bacteria</taxon>
        <taxon>Pseudomonadati</taxon>
        <taxon>Bacteroidota</taxon>
        <taxon>Saprospiria</taxon>
        <taxon>Saprospirales</taxon>
        <taxon>Saprospiraceae</taxon>
        <taxon>Aureispira</taxon>
    </lineage>
</organism>
<sequence>MNELFIYTPVSSPRISYIFDLIFNQILGIPKVNLTSDLYAFVQLSGVAKINYSRSYISDIPHFYPHKLLQETSIDKKLKPIFKKHQDLNAAFFHIPTEKNNKAALPFDPFALSFYLVSRYEEYLPFTADQYGRFSATSSVAYKNRFLQQPLINFWALAIKKLLIHQYPQLNSYPPQYQYTATYDIDYAYAFLQKGFFRQIGAFGRNLLQRDKETLMLQLKTWFRLQKDPYDTFDYLQELDRKFDLSPIYFWLIGDYGTYDKNIHYNNRHFRQLIQKNAQNYRTGIHPSFGSQKHQDLVDKEINRLEKVTQKRTTRSRQHFLMLQFPQTYQRLVNLSIQEDYSMGYARHLGFRASIATPFFWYDLEAEKATNLLIFPFQLMDVTFNSYLKLSPEQVLEQALPVINNTKKVGGHLISIWHNSSLCEAWQWKQWRTVYEHIIVAASPKTK</sequence>
<dbReference type="RefSeq" id="WP_264790740.1">
    <property type="nucleotide sequence ID" value="NZ_AP026867.1"/>
</dbReference>
<dbReference type="CDD" id="cd10931">
    <property type="entry name" value="CE4_u7"/>
    <property type="match status" value="1"/>
</dbReference>
<evidence type="ECO:0000313" key="2">
    <source>
        <dbReference type="EMBL" id="BDS09336.1"/>
    </source>
</evidence>
<reference evidence="2" key="1">
    <citation type="submission" date="2022-09" db="EMBL/GenBank/DDBJ databases">
        <title>Aureispira anguillicida sp. nov., isolated from Leptocephalus of Japanese eel Anguilla japonica.</title>
        <authorList>
            <person name="Yuasa K."/>
            <person name="Mekata T."/>
            <person name="Ikunari K."/>
        </authorList>
    </citation>
    <scope>NUCLEOTIDE SEQUENCE</scope>
    <source>
        <strain evidence="2">EL160426</strain>
    </source>
</reference>
<proteinExistence type="predicted"/>
<keyword evidence="3" id="KW-1185">Reference proteome</keyword>
<protein>
    <submittedName>
        <fullName evidence="2">Polysaccharide deacetylase family protein</fullName>
    </submittedName>
</protein>
<accession>A0A915VJT5</accession>
<dbReference type="Proteomes" id="UP001060919">
    <property type="component" value="Chromosome"/>
</dbReference>
<dbReference type="KEGG" id="aup:AsAng_0000340"/>
<evidence type="ECO:0000259" key="1">
    <source>
        <dbReference type="Pfam" id="PF23019"/>
    </source>
</evidence>
<dbReference type="AlphaFoldDB" id="A0A915VJT5"/>
<dbReference type="InterPro" id="IPR054297">
    <property type="entry name" value="DUF7033"/>
</dbReference>